<keyword evidence="5" id="KW-0235">DNA replication</keyword>
<keyword evidence="11" id="KW-1185">Reference proteome</keyword>
<keyword evidence="4" id="KW-0548">Nucleotidyltransferase</keyword>
<feature type="non-terminal residue" evidence="10">
    <location>
        <position position="290"/>
    </location>
</feature>
<evidence type="ECO:0000313" key="10">
    <source>
        <dbReference type="EMBL" id="MCS5736866.1"/>
    </source>
</evidence>
<dbReference type="Gene3D" id="3.30.420.10">
    <property type="entry name" value="Ribonuclease H-like superfamily/Ribonuclease H"/>
    <property type="match status" value="1"/>
</dbReference>
<evidence type="ECO:0000256" key="6">
    <source>
        <dbReference type="ARBA" id="ARBA00022932"/>
    </source>
</evidence>
<evidence type="ECO:0000256" key="1">
    <source>
        <dbReference type="ARBA" id="ARBA00005755"/>
    </source>
</evidence>
<proteinExistence type="inferred from homology"/>
<evidence type="ECO:0000256" key="5">
    <source>
        <dbReference type="ARBA" id="ARBA00022705"/>
    </source>
</evidence>
<accession>A0ABT2HA90</accession>
<comment type="similarity">
    <text evidence="1">Belongs to the DNA polymerase type-B family.</text>
</comment>
<dbReference type="Proteomes" id="UP001165586">
    <property type="component" value="Unassembled WGS sequence"/>
</dbReference>
<dbReference type="InterPro" id="IPR043502">
    <property type="entry name" value="DNA/RNA_pol_sf"/>
</dbReference>
<evidence type="ECO:0000259" key="9">
    <source>
        <dbReference type="Pfam" id="PF03175"/>
    </source>
</evidence>
<evidence type="ECO:0000256" key="3">
    <source>
        <dbReference type="ARBA" id="ARBA00022679"/>
    </source>
</evidence>
<keyword evidence="7" id="KW-0238">DNA-binding</keyword>
<dbReference type="Gene3D" id="3.90.1600.10">
    <property type="entry name" value="Palm domain of DNA polymerase"/>
    <property type="match status" value="1"/>
</dbReference>
<dbReference type="InterPro" id="IPR004868">
    <property type="entry name" value="DNA-dir_DNA_pol_B_mt/vir"/>
</dbReference>
<keyword evidence="6" id="KW-0239">DNA-directed DNA polymerase</keyword>
<reference evidence="10" key="1">
    <citation type="submission" date="2022-08" db="EMBL/GenBank/DDBJ databases">
        <authorList>
            <person name="Deng Y."/>
            <person name="Han X.-F."/>
            <person name="Zhang Y.-Q."/>
        </authorList>
    </citation>
    <scope>NUCLEOTIDE SEQUENCE</scope>
    <source>
        <strain evidence="10">CPCC 203386</strain>
    </source>
</reference>
<dbReference type="EC" id="2.7.7.7" evidence="2"/>
<dbReference type="SUPFAM" id="SSF56672">
    <property type="entry name" value="DNA/RNA polymerases"/>
    <property type="match status" value="1"/>
</dbReference>
<feature type="domain" description="DNA-directed DNA polymerase family B mitochondria/virus" evidence="9">
    <location>
        <begin position="38"/>
        <end position="281"/>
    </location>
</feature>
<evidence type="ECO:0000256" key="4">
    <source>
        <dbReference type="ARBA" id="ARBA00022695"/>
    </source>
</evidence>
<dbReference type="InterPro" id="IPR023211">
    <property type="entry name" value="DNA_pol_palm_dom_sf"/>
</dbReference>
<dbReference type="InterPro" id="IPR036397">
    <property type="entry name" value="RNaseH_sf"/>
</dbReference>
<sequence length="290" mass="33682">IEFRDSLILSGLSLAKTAENLTLPEHQNIKKLVDGLEYGKVRHHETILTEKELEYCKNDILVILAFIKEQMLFNKDIRKIPMTNTGYVRRHVRNECLFNNNNHKKSSSGKKSRYLEMMKNMLMTETDYNNLGCAFMGGFTHASIFHIDCKLKNVSSIDLTSSYPTVMVAEKFPMGSARREKGIRTVKELKHLAKTKCFIAEVEFINIQNELVYESYFSKSKCKTLENPTVINGRVFEADRLITIITDVDLETIEQVYSWDAVIIHKVYSFWKDYLPKEIIKSILDLYKDK</sequence>
<comment type="catalytic activity">
    <reaction evidence="8">
        <text>DNA(n) + a 2'-deoxyribonucleoside 5'-triphosphate = DNA(n+1) + diphosphate</text>
        <dbReference type="Rhea" id="RHEA:22508"/>
        <dbReference type="Rhea" id="RHEA-COMP:17339"/>
        <dbReference type="Rhea" id="RHEA-COMP:17340"/>
        <dbReference type="ChEBI" id="CHEBI:33019"/>
        <dbReference type="ChEBI" id="CHEBI:61560"/>
        <dbReference type="ChEBI" id="CHEBI:173112"/>
        <dbReference type="EC" id="2.7.7.7"/>
    </reaction>
</comment>
<keyword evidence="3" id="KW-0808">Transferase</keyword>
<evidence type="ECO:0000256" key="8">
    <source>
        <dbReference type="ARBA" id="ARBA00049244"/>
    </source>
</evidence>
<evidence type="ECO:0000256" key="2">
    <source>
        <dbReference type="ARBA" id="ARBA00012417"/>
    </source>
</evidence>
<name>A0ABT2HA90_9MICO</name>
<dbReference type="EMBL" id="JANLCJ010000237">
    <property type="protein sequence ID" value="MCS5736866.1"/>
    <property type="molecule type" value="Genomic_DNA"/>
</dbReference>
<evidence type="ECO:0000313" key="11">
    <source>
        <dbReference type="Proteomes" id="UP001165586"/>
    </source>
</evidence>
<evidence type="ECO:0000256" key="7">
    <source>
        <dbReference type="ARBA" id="ARBA00023125"/>
    </source>
</evidence>
<dbReference type="Pfam" id="PF03175">
    <property type="entry name" value="DNA_pol_B_2"/>
    <property type="match status" value="1"/>
</dbReference>
<dbReference type="RefSeq" id="WP_259543069.1">
    <property type="nucleotide sequence ID" value="NZ_JANLCJ010000237.1"/>
</dbReference>
<organism evidence="10 11">
    <name type="scientific">Herbiconiux daphne</name>
    <dbReference type="NCBI Taxonomy" id="2970914"/>
    <lineage>
        <taxon>Bacteria</taxon>
        <taxon>Bacillati</taxon>
        <taxon>Actinomycetota</taxon>
        <taxon>Actinomycetes</taxon>
        <taxon>Micrococcales</taxon>
        <taxon>Microbacteriaceae</taxon>
        <taxon>Herbiconiux</taxon>
    </lineage>
</organism>
<gene>
    <name evidence="10" type="ORF">N1032_24350</name>
</gene>
<feature type="non-terminal residue" evidence="10">
    <location>
        <position position="1"/>
    </location>
</feature>
<comment type="caution">
    <text evidence="10">The sequence shown here is derived from an EMBL/GenBank/DDBJ whole genome shotgun (WGS) entry which is preliminary data.</text>
</comment>
<protein>
    <recommendedName>
        <fullName evidence="2">DNA-directed DNA polymerase</fullName>
        <ecNumber evidence="2">2.7.7.7</ecNumber>
    </recommendedName>
</protein>